<evidence type="ECO:0000313" key="4">
    <source>
        <dbReference type="Proteomes" id="UP001527052"/>
    </source>
</evidence>
<reference evidence="3 4" key="1">
    <citation type="submission" date="2022-05" db="EMBL/GenBank/DDBJ databases">
        <title>Genome Sequencing of Bee-Associated Microbes.</title>
        <authorList>
            <person name="Dunlap C."/>
        </authorList>
    </citation>
    <scope>NUCLEOTIDE SEQUENCE [LARGE SCALE GENOMIC DNA]</scope>
    <source>
        <strain evidence="3 4">NRRL BD-083</strain>
    </source>
</reference>
<organism evidence="3 4">
    <name type="scientific">Lysinibacillus xylanilyticus</name>
    <dbReference type="NCBI Taxonomy" id="582475"/>
    <lineage>
        <taxon>Bacteria</taxon>
        <taxon>Bacillati</taxon>
        <taxon>Bacillota</taxon>
        <taxon>Bacilli</taxon>
        <taxon>Bacillales</taxon>
        <taxon>Bacillaceae</taxon>
        <taxon>Lysinibacillus</taxon>
    </lineage>
</organism>
<name>A0ABT4EP49_9BACI</name>
<accession>A0ABT4EP49</accession>
<proteinExistence type="predicted"/>
<dbReference type="PANTHER" id="PTHR43308:SF5">
    <property type="entry name" value="S-LAYER PROTEIN _ PEPTIDOGLYCAN ENDO-BETA-N-ACETYLGLUCOSAMINIDASE"/>
    <property type="match status" value="1"/>
</dbReference>
<evidence type="ECO:0000256" key="1">
    <source>
        <dbReference type="ARBA" id="ARBA00022729"/>
    </source>
</evidence>
<keyword evidence="1" id="KW-0732">Signal</keyword>
<evidence type="ECO:0000313" key="3">
    <source>
        <dbReference type="EMBL" id="MCY9547450.1"/>
    </source>
</evidence>
<dbReference type="EMBL" id="JAMDLZ010000017">
    <property type="protein sequence ID" value="MCY9547450.1"/>
    <property type="molecule type" value="Genomic_DNA"/>
</dbReference>
<dbReference type="Proteomes" id="UP001527052">
    <property type="component" value="Unassembled WGS sequence"/>
</dbReference>
<dbReference type="RefSeq" id="WP_268637479.1">
    <property type="nucleotide sequence ID" value="NZ_JAMDLZ010000017.1"/>
</dbReference>
<dbReference type="PROSITE" id="PS51272">
    <property type="entry name" value="SLH"/>
    <property type="match status" value="3"/>
</dbReference>
<dbReference type="InterPro" id="IPR001119">
    <property type="entry name" value="SLH_dom"/>
</dbReference>
<feature type="domain" description="SLH" evidence="2">
    <location>
        <begin position="434"/>
        <end position="497"/>
    </location>
</feature>
<feature type="domain" description="SLH" evidence="2">
    <location>
        <begin position="369"/>
        <end position="432"/>
    </location>
</feature>
<protein>
    <submittedName>
        <fullName evidence="3">S-layer homology domain-containing protein</fullName>
    </submittedName>
</protein>
<evidence type="ECO:0000259" key="2">
    <source>
        <dbReference type="PROSITE" id="PS51272"/>
    </source>
</evidence>
<gene>
    <name evidence="3" type="ORF">M5W82_10825</name>
</gene>
<feature type="domain" description="SLH" evidence="2">
    <location>
        <begin position="301"/>
        <end position="363"/>
    </location>
</feature>
<dbReference type="Pfam" id="PF00395">
    <property type="entry name" value="SLH"/>
    <property type="match status" value="3"/>
</dbReference>
<sequence>MLKKLLTAPDADMYGLKERDKKRMRKHLSKIMLVVLAVFAIGAAIPENASAASLETTGAVKNEYTYEEAVFITGTPIIFKGTSKDINITQKESKGKLTETYSLKLKASNGATLTRNIAYESDVVDYATIGQKTSNGVVKKYTEKIVVGKTTYSLVDYQFSQGTVTDNRVASDYFSGNVISRKTYAYQTGTGKNAVQNTVTIDTDSRHAGYENFWGATETQITEAVYSYSDGKTSHVKNRLSTSKSRVLNYEENLGSLGSFDGGYAVVSDKDVISEYTYDLASGQNGTMDLDTEYMPTIERLIIPKFRDLSNHYAKQAIEKLYSLGIYTDASNFFSPNTPMKRIDFTAAIGKAVDLRVMAAPKTKKSATTASIFKDIKRSVKDYAYIESAVHKGVIKGVSPEYFMPDRPITRAQAATIYVRALGLENKAPDPGYITKFKDDAQIPAYARDGIYIVNELGLMTGDPAGRFNPNQPLTRAEASVVLERFLNYLENDLKQNYRDDILFFN</sequence>
<dbReference type="PANTHER" id="PTHR43308">
    <property type="entry name" value="OUTER MEMBRANE PROTEIN ALPHA-RELATED"/>
    <property type="match status" value="1"/>
</dbReference>
<keyword evidence="4" id="KW-1185">Reference proteome</keyword>
<comment type="caution">
    <text evidence="3">The sequence shown here is derived from an EMBL/GenBank/DDBJ whole genome shotgun (WGS) entry which is preliminary data.</text>
</comment>
<dbReference type="InterPro" id="IPR051465">
    <property type="entry name" value="Cell_Envelope_Struct_Comp"/>
</dbReference>